<keyword evidence="3" id="KW-1003">Cell membrane</keyword>
<feature type="active site" description="Charge relay system" evidence="10">
    <location>
        <position position="101"/>
    </location>
</feature>
<evidence type="ECO:0000256" key="7">
    <source>
        <dbReference type="ARBA" id="ARBA00022825"/>
    </source>
</evidence>
<evidence type="ECO:0000256" key="1">
    <source>
        <dbReference type="ARBA" id="ARBA00004162"/>
    </source>
</evidence>
<keyword evidence="6 10" id="KW-0378">Hydrolase</keyword>
<accession>A0A5Q0LD14</accession>
<dbReference type="InterPro" id="IPR050131">
    <property type="entry name" value="Peptidase_S8_subtilisin-like"/>
</dbReference>
<evidence type="ECO:0000313" key="15">
    <source>
        <dbReference type="Proteomes" id="UP000326179"/>
    </source>
</evidence>
<evidence type="ECO:0000256" key="5">
    <source>
        <dbReference type="ARBA" id="ARBA00022692"/>
    </source>
</evidence>
<dbReference type="EMBL" id="CP045643">
    <property type="protein sequence ID" value="QFZ74828.1"/>
    <property type="molecule type" value="Genomic_DNA"/>
</dbReference>
<dbReference type="InterPro" id="IPR036852">
    <property type="entry name" value="Peptidase_S8/S53_dom_sf"/>
</dbReference>
<dbReference type="PROSITE" id="PS51892">
    <property type="entry name" value="SUBTILASE"/>
    <property type="match status" value="1"/>
</dbReference>
<dbReference type="InterPro" id="IPR023827">
    <property type="entry name" value="Peptidase_S8_Asp-AS"/>
</dbReference>
<evidence type="ECO:0000259" key="13">
    <source>
        <dbReference type="Pfam" id="PF00082"/>
    </source>
</evidence>
<dbReference type="InterPro" id="IPR000209">
    <property type="entry name" value="Peptidase_S8/S53_dom"/>
</dbReference>
<dbReference type="InterPro" id="IPR023834">
    <property type="entry name" value="T7SS_pept_S8A_mycosin"/>
</dbReference>
<keyword evidence="8 12" id="KW-1133">Transmembrane helix</keyword>
<feature type="compositionally biased region" description="Basic and acidic residues" evidence="11">
    <location>
        <begin position="83"/>
        <end position="98"/>
    </location>
</feature>
<dbReference type="InterPro" id="IPR015500">
    <property type="entry name" value="Peptidase_S8_subtilisin-rel"/>
</dbReference>
<evidence type="ECO:0000256" key="6">
    <source>
        <dbReference type="ARBA" id="ARBA00022801"/>
    </source>
</evidence>
<dbReference type="PROSITE" id="PS00136">
    <property type="entry name" value="SUBTILASE_ASP"/>
    <property type="match status" value="1"/>
</dbReference>
<comment type="similarity">
    <text evidence="2 10">Belongs to the peptidase S8 family.</text>
</comment>
<evidence type="ECO:0000256" key="11">
    <source>
        <dbReference type="SAM" id="MobiDB-lite"/>
    </source>
</evidence>
<proteinExistence type="inferred from homology"/>
<dbReference type="NCBIfam" id="TIGR03921">
    <property type="entry name" value="T7SS_mycosin"/>
    <property type="match status" value="1"/>
</dbReference>
<keyword evidence="5 12" id="KW-0812">Transmembrane</keyword>
<sequence>MPADTMRNARYRSVVSGALGLSLVGIAAIPAYAESIREREWHLTAMKAEQMWRTSTGKGVTVTVIDSGVNADLPDLVGQVLPGKDEAPDAPGDERTDPNGHGTLMALLIAGTGKTHGSAGTFGLAPGVKILPVRTPDRGLDSGRHIKEFSETVSRGIRYAVDSGSRVINISMGVPEGTEQLRAAVKYALNKGSLVFAAVGNSGGKDDGNPVEYPAATPGAVGVAAVGKNLRRTTESEYGSQVDIAAPGEEMYHACPHGSGLCRSHGTSDATALASASAALIWSEHPTWTNNQVLRVLLNTAGGPTDGSKRNDSIGYGIVRPRIALSNPGAPGPAGEYPLPDLAAAAPASSSTTEHATKGTVTPARGGESAADASPKGGGHSVLWIALGVGSALLVTGVAGAVVGMRRRSAA</sequence>
<organism evidence="14 15">
    <name type="scientific">Streptomyces fagopyri</name>
    <dbReference type="NCBI Taxonomy" id="2662397"/>
    <lineage>
        <taxon>Bacteria</taxon>
        <taxon>Bacillati</taxon>
        <taxon>Actinomycetota</taxon>
        <taxon>Actinomycetes</taxon>
        <taxon>Kitasatosporales</taxon>
        <taxon>Streptomycetaceae</taxon>
        <taxon>Streptomyces</taxon>
    </lineage>
</organism>
<dbReference type="SUPFAM" id="SSF52743">
    <property type="entry name" value="Subtilisin-like"/>
    <property type="match status" value="1"/>
</dbReference>
<feature type="transmembrane region" description="Helical" evidence="12">
    <location>
        <begin position="382"/>
        <end position="405"/>
    </location>
</feature>
<evidence type="ECO:0000256" key="12">
    <source>
        <dbReference type="SAM" id="Phobius"/>
    </source>
</evidence>
<feature type="active site" description="Charge relay system" evidence="10">
    <location>
        <position position="66"/>
    </location>
</feature>
<dbReference type="Pfam" id="PF00082">
    <property type="entry name" value="Peptidase_S8"/>
    <property type="match status" value="1"/>
</dbReference>
<evidence type="ECO:0000313" key="14">
    <source>
        <dbReference type="EMBL" id="QFZ74828.1"/>
    </source>
</evidence>
<feature type="active site" description="Charge relay system" evidence="10">
    <location>
        <position position="268"/>
    </location>
</feature>
<reference evidence="14 15" key="1">
    <citation type="submission" date="2019-10" db="EMBL/GenBank/DDBJ databases">
        <title>A novel species.</title>
        <authorList>
            <person name="Gao J."/>
        </authorList>
    </citation>
    <scope>NUCLEOTIDE SEQUENCE [LARGE SCALE GENOMIC DNA]</scope>
    <source>
        <strain evidence="14 15">QMT-28</strain>
    </source>
</reference>
<name>A0A5Q0LD14_9ACTN</name>
<evidence type="ECO:0000256" key="3">
    <source>
        <dbReference type="ARBA" id="ARBA00022475"/>
    </source>
</evidence>
<keyword evidence="9 12" id="KW-0472">Membrane</keyword>
<evidence type="ECO:0000256" key="2">
    <source>
        <dbReference type="ARBA" id="ARBA00011073"/>
    </source>
</evidence>
<comment type="subcellular location">
    <subcellularLocation>
        <location evidence="1">Cell membrane</location>
        <topology evidence="1">Single-pass membrane protein</topology>
    </subcellularLocation>
</comment>
<dbReference type="GO" id="GO:0004252">
    <property type="term" value="F:serine-type endopeptidase activity"/>
    <property type="evidence" value="ECO:0007669"/>
    <property type="project" value="UniProtKB-UniRule"/>
</dbReference>
<dbReference type="PANTHER" id="PTHR43806:SF11">
    <property type="entry name" value="CEREVISIN-RELATED"/>
    <property type="match status" value="1"/>
</dbReference>
<feature type="region of interest" description="Disordered" evidence="11">
    <location>
        <begin position="78"/>
        <end position="99"/>
    </location>
</feature>
<keyword evidence="15" id="KW-1185">Reference proteome</keyword>
<dbReference type="Gene3D" id="3.40.50.200">
    <property type="entry name" value="Peptidase S8/S53 domain"/>
    <property type="match status" value="1"/>
</dbReference>
<dbReference type="RefSeq" id="WP_153289123.1">
    <property type="nucleotide sequence ID" value="NZ_CP045643.1"/>
</dbReference>
<dbReference type="PANTHER" id="PTHR43806">
    <property type="entry name" value="PEPTIDASE S8"/>
    <property type="match status" value="1"/>
</dbReference>
<feature type="compositionally biased region" description="Low complexity" evidence="11">
    <location>
        <begin position="343"/>
        <end position="354"/>
    </location>
</feature>
<keyword evidence="4 10" id="KW-0645">Protease</keyword>
<evidence type="ECO:0000256" key="10">
    <source>
        <dbReference type="PROSITE-ProRule" id="PRU01240"/>
    </source>
</evidence>
<gene>
    <name evidence="14" type="primary">mycP</name>
    <name evidence="14" type="ORF">GFH48_17495</name>
</gene>
<evidence type="ECO:0000256" key="4">
    <source>
        <dbReference type="ARBA" id="ARBA00022670"/>
    </source>
</evidence>
<dbReference type="Proteomes" id="UP000326179">
    <property type="component" value="Chromosome"/>
</dbReference>
<dbReference type="GO" id="GO:0006508">
    <property type="term" value="P:proteolysis"/>
    <property type="evidence" value="ECO:0007669"/>
    <property type="project" value="UniProtKB-KW"/>
</dbReference>
<dbReference type="PRINTS" id="PR00723">
    <property type="entry name" value="SUBTILISIN"/>
</dbReference>
<keyword evidence="7 10" id="KW-0720">Serine protease</keyword>
<protein>
    <submittedName>
        <fullName evidence="14">Type VII secretion-associated serine protease mycosin</fullName>
    </submittedName>
</protein>
<evidence type="ECO:0000256" key="9">
    <source>
        <dbReference type="ARBA" id="ARBA00023136"/>
    </source>
</evidence>
<feature type="domain" description="Peptidase S8/S53" evidence="13">
    <location>
        <begin position="57"/>
        <end position="317"/>
    </location>
</feature>
<dbReference type="AlphaFoldDB" id="A0A5Q0LD14"/>
<dbReference type="KEGG" id="sfy:GFH48_17495"/>
<evidence type="ECO:0000256" key="8">
    <source>
        <dbReference type="ARBA" id="ARBA00022989"/>
    </source>
</evidence>
<dbReference type="GO" id="GO:0005886">
    <property type="term" value="C:plasma membrane"/>
    <property type="evidence" value="ECO:0007669"/>
    <property type="project" value="UniProtKB-SubCell"/>
</dbReference>
<feature type="region of interest" description="Disordered" evidence="11">
    <location>
        <begin position="327"/>
        <end position="375"/>
    </location>
</feature>